<dbReference type="Pfam" id="PF01593">
    <property type="entry name" value="Amino_oxidase"/>
    <property type="match status" value="1"/>
</dbReference>
<dbReference type="EMBL" id="JASBQV010000009">
    <property type="protein sequence ID" value="MDI3234903.1"/>
    <property type="molecule type" value="Genomic_DNA"/>
</dbReference>
<dbReference type="SUPFAM" id="SSF51905">
    <property type="entry name" value="FAD/NAD(P)-binding domain"/>
    <property type="match status" value="1"/>
</dbReference>
<keyword evidence="3" id="KW-1185">Reference proteome</keyword>
<organism evidence="2 3">
    <name type="scientific">Exiguobacterium antarcticum</name>
    <dbReference type="NCBI Taxonomy" id="132920"/>
    <lineage>
        <taxon>Bacteria</taxon>
        <taxon>Bacillati</taxon>
        <taxon>Bacillota</taxon>
        <taxon>Bacilli</taxon>
        <taxon>Bacillales</taxon>
        <taxon>Bacillales Family XII. Incertae Sedis</taxon>
        <taxon>Exiguobacterium</taxon>
    </lineage>
</organism>
<sequence length="329" mass="36905">MEQQKRIGIIGGGLAGIFAARQLLAEGYAVEVIEKSQSVGGRMATRRINQGTADHGAVFFTVRTDELAQEVDEWLEKGWIRKWFGDDFPRYIAVNGMNQLVQSIANEIPVYLNEQVEQIISDEPGLQTISSEQTRTYDAILVTAPVPQAYDLFKASPLTLVETDHARLEKVTFEPTFVGLFELQEAFDIGEFGLLDEGLVSGMLKIVNNAQKEVSTTPLLSVYMTGDWSEAWYDKGEDKTLTEIEQLLQKQLGPVKIISKQLKRWRYAQARDVFHTPYLKLDRHPVWLAGDAFLDPQDTSGRTRVESAVISGLRVAAALDTHFKQLTNV</sequence>
<proteinExistence type="predicted"/>
<dbReference type="PANTHER" id="PTHR16128:SF5">
    <property type="entry name" value="FAD_NAD(P)-BINDING OXIDOREDUCTASE FAMILY PROTEIN"/>
    <property type="match status" value="1"/>
</dbReference>
<evidence type="ECO:0000259" key="1">
    <source>
        <dbReference type="Pfam" id="PF01593"/>
    </source>
</evidence>
<evidence type="ECO:0000313" key="2">
    <source>
        <dbReference type="EMBL" id="MDI3234903.1"/>
    </source>
</evidence>
<dbReference type="RefSeq" id="WP_014969187.1">
    <property type="nucleotide sequence ID" value="NZ_JASBQV010000009.1"/>
</dbReference>
<dbReference type="Gene3D" id="3.90.660.10">
    <property type="match status" value="1"/>
</dbReference>
<name>A0ABT6R272_9BACL</name>
<accession>A0ABT6R272</accession>
<dbReference type="InterPro" id="IPR002937">
    <property type="entry name" value="Amino_oxidase"/>
</dbReference>
<protein>
    <submittedName>
        <fullName evidence="2">FAD-dependent oxidoreductase</fullName>
    </submittedName>
</protein>
<evidence type="ECO:0000313" key="3">
    <source>
        <dbReference type="Proteomes" id="UP001243286"/>
    </source>
</evidence>
<dbReference type="InterPro" id="IPR036188">
    <property type="entry name" value="FAD/NAD-bd_sf"/>
</dbReference>
<dbReference type="PANTHER" id="PTHR16128">
    <property type="entry name" value="FAD/NAD(P)-BINDING OXIDOREDUCTASE FAMILY PROTEIN"/>
    <property type="match status" value="1"/>
</dbReference>
<dbReference type="Pfam" id="PF13450">
    <property type="entry name" value="NAD_binding_8"/>
    <property type="match status" value="1"/>
</dbReference>
<reference evidence="2 3" key="1">
    <citation type="submission" date="2023-04" db="EMBL/GenBank/DDBJ databases">
        <title>Antarctic isolates genomes.</title>
        <authorList>
            <person name="Dimov S.G."/>
        </authorList>
    </citation>
    <scope>NUCLEOTIDE SEQUENCE [LARGE SCALE GENOMIC DNA]</scope>
    <source>
        <strain evidence="2 3">AL19</strain>
    </source>
</reference>
<comment type="caution">
    <text evidence="2">The sequence shown here is derived from an EMBL/GenBank/DDBJ whole genome shotgun (WGS) entry which is preliminary data.</text>
</comment>
<feature type="domain" description="Amine oxidase" evidence="1">
    <location>
        <begin position="92"/>
        <end position="319"/>
    </location>
</feature>
<gene>
    <name evidence="2" type="ORF">QK289_07765</name>
</gene>
<dbReference type="Proteomes" id="UP001243286">
    <property type="component" value="Unassembled WGS sequence"/>
</dbReference>
<dbReference type="Gene3D" id="3.50.50.60">
    <property type="entry name" value="FAD/NAD(P)-binding domain"/>
    <property type="match status" value="1"/>
</dbReference>